<evidence type="ECO:0000313" key="10">
    <source>
        <dbReference type="EMBL" id="GAA0719668.1"/>
    </source>
</evidence>
<evidence type="ECO:0000256" key="7">
    <source>
        <dbReference type="SAM" id="Phobius"/>
    </source>
</evidence>
<keyword evidence="5 7" id="KW-0472">Membrane</keyword>
<comment type="similarity">
    <text evidence="6">Belongs to the ABC-4 integral membrane protein family.</text>
</comment>
<feature type="transmembrane region" description="Helical" evidence="7">
    <location>
        <begin position="270"/>
        <end position="293"/>
    </location>
</feature>
<evidence type="ECO:0000259" key="9">
    <source>
        <dbReference type="Pfam" id="PF12704"/>
    </source>
</evidence>
<dbReference type="InterPro" id="IPR003838">
    <property type="entry name" value="ABC3_permease_C"/>
</dbReference>
<feature type="transmembrane region" description="Helical" evidence="7">
    <location>
        <begin position="768"/>
        <end position="793"/>
    </location>
</feature>
<reference evidence="10 11" key="1">
    <citation type="journal article" date="2019" name="Int. J. Syst. Evol. Microbiol.">
        <title>The Global Catalogue of Microorganisms (GCM) 10K type strain sequencing project: providing services to taxonomists for standard genome sequencing and annotation.</title>
        <authorList>
            <consortium name="The Broad Institute Genomics Platform"/>
            <consortium name="The Broad Institute Genome Sequencing Center for Infectious Disease"/>
            <person name="Wu L."/>
            <person name="Ma J."/>
        </authorList>
    </citation>
    <scope>NUCLEOTIDE SEQUENCE [LARGE SCALE GENOMIC DNA]</scope>
    <source>
        <strain evidence="10 11">JCM 15421</strain>
    </source>
</reference>
<dbReference type="InterPro" id="IPR050250">
    <property type="entry name" value="Macrolide_Exporter_MacB"/>
</dbReference>
<evidence type="ECO:0000256" key="2">
    <source>
        <dbReference type="ARBA" id="ARBA00022475"/>
    </source>
</evidence>
<evidence type="ECO:0000256" key="1">
    <source>
        <dbReference type="ARBA" id="ARBA00004651"/>
    </source>
</evidence>
<organism evidence="10 11">
    <name type="scientific">Dokdonella soli</name>
    <dbReference type="NCBI Taxonomy" id="529810"/>
    <lineage>
        <taxon>Bacteria</taxon>
        <taxon>Pseudomonadati</taxon>
        <taxon>Pseudomonadota</taxon>
        <taxon>Gammaproteobacteria</taxon>
        <taxon>Lysobacterales</taxon>
        <taxon>Rhodanobacteraceae</taxon>
        <taxon>Dokdonella</taxon>
    </lineage>
</organism>
<feature type="domain" description="ABC3 transporter permease C-terminal" evidence="8">
    <location>
        <begin position="684"/>
        <end position="795"/>
    </location>
</feature>
<dbReference type="PROSITE" id="PS51257">
    <property type="entry name" value="PROKAR_LIPOPROTEIN"/>
    <property type="match status" value="1"/>
</dbReference>
<keyword evidence="2" id="KW-1003">Cell membrane</keyword>
<feature type="transmembrane region" description="Helical" evidence="7">
    <location>
        <begin position="367"/>
        <end position="389"/>
    </location>
</feature>
<feature type="domain" description="MacB-like periplasmic core" evidence="9">
    <location>
        <begin position="22"/>
        <end position="203"/>
    </location>
</feature>
<dbReference type="Proteomes" id="UP001501523">
    <property type="component" value="Unassembled WGS sequence"/>
</dbReference>
<dbReference type="EMBL" id="BAAAEU010000024">
    <property type="protein sequence ID" value="GAA0719668.1"/>
    <property type="molecule type" value="Genomic_DNA"/>
</dbReference>
<feature type="transmembrane region" description="Helical" evidence="7">
    <location>
        <begin position="326"/>
        <end position="347"/>
    </location>
</feature>
<evidence type="ECO:0000313" key="11">
    <source>
        <dbReference type="Proteomes" id="UP001501523"/>
    </source>
</evidence>
<keyword evidence="3 7" id="KW-0812">Transmembrane</keyword>
<evidence type="ECO:0000256" key="5">
    <source>
        <dbReference type="ARBA" id="ARBA00023136"/>
    </source>
</evidence>
<evidence type="ECO:0000256" key="4">
    <source>
        <dbReference type="ARBA" id="ARBA00022989"/>
    </source>
</evidence>
<name>A0ABN1IR92_9GAMM</name>
<feature type="transmembrane region" description="Helical" evidence="7">
    <location>
        <begin position="734"/>
        <end position="756"/>
    </location>
</feature>
<accession>A0ABN1IR92</accession>
<dbReference type="PANTHER" id="PTHR30572">
    <property type="entry name" value="MEMBRANE COMPONENT OF TRANSPORTER-RELATED"/>
    <property type="match status" value="1"/>
</dbReference>
<keyword evidence="11" id="KW-1185">Reference proteome</keyword>
<sequence length="804" mass="85584">MNTLLKEFRNAARGILARPAFSALVVGVLGAGLACVIFMLSMLNGFVLRPLPFAQPDQLLQAGFHGDGGLGDVFPVTSQDLIQIRHRLADVAAVGGIARSTISLSDLDQPQRYNGAHVSANLFQVLGIAPLLGRDFAAEDERPGAPLVAILSHELWQARYGGDPAIVGRQVRVDAHAATVIGVMPKNFSYPRRESVWVPAALVEGEKADAYAYWPVLRRHADIGDTAVVSAFESWFADAARADPARFRGQSPQVEPLARMAADRTTRSTLGIMLAAVFMVLIVACANAANLLLTRTLARSQELSVRVALGAARKHLITHLLAESSLLSLIATVIGLALARAGVSWQQSMLRESEFFPLWLRFDIDDTVVLFALGAALLTALVTGVLPALHAGDMAAAGHLRDGSRSVGSSSFARVSRVLVIGEVALSCALLICVGTVVRGIFALDRSDLGVDTHHLLTARVALVANAYPTSADQLRLYERVAARLRLETGVVDATVGTALPGTYFNEGHTVLASGVVPGDGELPQVYSGAVDEHFAAAYGIKLEQGRFFDSRDRADSDRVAVVDRTFVTRYGNGESVLGRQFRLDPRDPKGTTVTVIGVIGTLTLDTPGQPIQPAMLVPLSQNVFRIASIAVRTQGDPLAFAPRLAEVMREVDADTPLYWLRDYPAVIRNMTIGERSVAKSFGAFGIIALILAAAGLYGVMSFTVGRRTREIGVRRALGAPTLPILRNVFGRSLLQLGGGLVIGVVAGLLFARQLTGSLQSIEATDSLAVLGALGVLTLAATLAVIVPVRCALRVDPMVALRNG</sequence>
<dbReference type="PANTHER" id="PTHR30572:SF4">
    <property type="entry name" value="ABC TRANSPORTER PERMEASE YTRF"/>
    <property type="match status" value="1"/>
</dbReference>
<comment type="caution">
    <text evidence="10">The sequence shown here is derived from an EMBL/GenBank/DDBJ whole genome shotgun (WGS) entry which is preliminary data.</text>
</comment>
<dbReference type="RefSeq" id="WP_343792276.1">
    <property type="nucleotide sequence ID" value="NZ_BAAAEU010000024.1"/>
</dbReference>
<protein>
    <submittedName>
        <fullName evidence="10">ABC transporter permease</fullName>
    </submittedName>
</protein>
<evidence type="ECO:0000256" key="3">
    <source>
        <dbReference type="ARBA" id="ARBA00022692"/>
    </source>
</evidence>
<comment type="subcellular location">
    <subcellularLocation>
        <location evidence="1">Cell membrane</location>
        <topology evidence="1">Multi-pass membrane protein</topology>
    </subcellularLocation>
</comment>
<feature type="transmembrane region" description="Helical" evidence="7">
    <location>
        <begin position="21"/>
        <end position="43"/>
    </location>
</feature>
<dbReference type="Pfam" id="PF12704">
    <property type="entry name" value="MacB_PCD"/>
    <property type="match status" value="2"/>
</dbReference>
<gene>
    <name evidence="10" type="ORF">GCM10009105_28360</name>
</gene>
<dbReference type="InterPro" id="IPR025857">
    <property type="entry name" value="MacB_PCD"/>
</dbReference>
<proteinExistence type="inferred from homology"/>
<feature type="transmembrane region" description="Helical" evidence="7">
    <location>
        <begin position="418"/>
        <end position="442"/>
    </location>
</feature>
<evidence type="ECO:0000259" key="8">
    <source>
        <dbReference type="Pfam" id="PF02687"/>
    </source>
</evidence>
<evidence type="ECO:0000256" key="6">
    <source>
        <dbReference type="ARBA" id="ARBA00038076"/>
    </source>
</evidence>
<dbReference type="InterPro" id="IPR017800">
    <property type="entry name" value="ADOP"/>
</dbReference>
<keyword evidence="4 7" id="KW-1133">Transmembrane helix</keyword>
<feature type="domain" description="MacB-like periplasmic core" evidence="9">
    <location>
        <begin position="424"/>
        <end position="634"/>
    </location>
</feature>
<dbReference type="NCBIfam" id="TIGR03434">
    <property type="entry name" value="ADOP"/>
    <property type="match status" value="1"/>
</dbReference>
<feature type="domain" description="ABC3 transporter permease C-terminal" evidence="8">
    <location>
        <begin position="276"/>
        <end position="391"/>
    </location>
</feature>
<feature type="transmembrane region" description="Helical" evidence="7">
    <location>
        <begin position="682"/>
        <end position="706"/>
    </location>
</feature>
<dbReference type="Pfam" id="PF02687">
    <property type="entry name" value="FtsX"/>
    <property type="match status" value="2"/>
</dbReference>